<comment type="caution">
    <text evidence="1">The sequence shown here is derived from an EMBL/GenBank/DDBJ whole genome shotgun (WGS) entry which is preliminary data.</text>
</comment>
<protein>
    <submittedName>
        <fullName evidence="1">5675_t:CDS:1</fullName>
    </submittedName>
</protein>
<dbReference type="Proteomes" id="UP000789702">
    <property type="component" value="Unassembled WGS sequence"/>
</dbReference>
<feature type="non-terminal residue" evidence="1">
    <location>
        <position position="106"/>
    </location>
</feature>
<dbReference type="EMBL" id="CAJVPU010003556">
    <property type="protein sequence ID" value="CAG8519790.1"/>
    <property type="molecule type" value="Genomic_DNA"/>
</dbReference>
<keyword evidence="2" id="KW-1185">Reference proteome</keyword>
<evidence type="ECO:0000313" key="2">
    <source>
        <dbReference type="Proteomes" id="UP000789702"/>
    </source>
</evidence>
<organism evidence="1 2">
    <name type="scientific">Dentiscutata heterogama</name>
    <dbReference type="NCBI Taxonomy" id="1316150"/>
    <lineage>
        <taxon>Eukaryota</taxon>
        <taxon>Fungi</taxon>
        <taxon>Fungi incertae sedis</taxon>
        <taxon>Mucoromycota</taxon>
        <taxon>Glomeromycotina</taxon>
        <taxon>Glomeromycetes</taxon>
        <taxon>Diversisporales</taxon>
        <taxon>Gigasporaceae</taxon>
        <taxon>Dentiscutata</taxon>
    </lineage>
</organism>
<evidence type="ECO:0000313" key="1">
    <source>
        <dbReference type="EMBL" id="CAG8519790.1"/>
    </source>
</evidence>
<proteinExistence type="predicted"/>
<gene>
    <name evidence="1" type="ORF">DHETER_LOCUS3858</name>
</gene>
<sequence length="106" mass="12405">MKKSKFQQPNIRAMSLDNNISIDNDIFTSNNNVTISNHEEDNNNITISNYKKKLILTTNYQETISLDDDNISTTSNYEEELILYEIFDNNSHNCKDEDQEHIPKFI</sequence>
<reference evidence="1" key="1">
    <citation type="submission" date="2021-06" db="EMBL/GenBank/DDBJ databases">
        <authorList>
            <person name="Kallberg Y."/>
            <person name="Tangrot J."/>
            <person name="Rosling A."/>
        </authorList>
    </citation>
    <scope>NUCLEOTIDE SEQUENCE</scope>
    <source>
        <strain evidence="1">IL203A</strain>
    </source>
</reference>
<name>A0ACA9LAI3_9GLOM</name>
<accession>A0ACA9LAI3</accession>